<proteinExistence type="evidence at transcript level"/>
<protein>
    <submittedName>
        <fullName evidence="1">Uncharacterized protein</fullName>
    </submittedName>
</protein>
<reference evidence="1" key="1">
    <citation type="submission" date="2010-04" db="EMBL/GenBank/DDBJ databases">
        <authorList>
            <person name="Reid K.E."/>
            <person name="Liao N."/>
            <person name="Chan S."/>
            <person name="Docking R."/>
            <person name="Taylor G."/>
            <person name="Moore R."/>
            <person name="Mayo M."/>
            <person name="Munro S."/>
            <person name="King J."/>
            <person name="Yanchuk A."/>
            <person name="Holt R."/>
            <person name="Jones S."/>
            <person name="Marra M."/>
            <person name="Ritland C.E."/>
            <person name="Ritland K."/>
            <person name="Bohlmann J."/>
        </authorList>
    </citation>
    <scope>NUCLEOTIDE SEQUENCE</scope>
    <source>
        <tissue evidence="1">Bud</tissue>
    </source>
</reference>
<organism evidence="1">
    <name type="scientific">Picea sitchensis</name>
    <name type="common">Sitka spruce</name>
    <name type="synonym">Pinus sitchensis</name>
    <dbReference type="NCBI Taxonomy" id="3332"/>
    <lineage>
        <taxon>Eukaryota</taxon>
        <taxon>Viridiplantae</taxon>
        <taxon>Streptophyta</taxon>
        <taxon>Embryophyta</taxon>
        <taxon>Tracheophyta</taxon>
        <taxon>Spermatophyta</taxon>
        <taxon>Pinopsida</taxon>
        <taxon>Pinidae</taxon>
        <taxon>Conifers I</taxon>
        <taxon>Pinales</taxon>
        <taxon>Pinaceae</taxon>
        <taxon>Picea</taxon>
    </lineage>
</organism>
<dbReference type="EMBL" id="BT124293">
    <property type="protein sequence ID" value="ADE77555.1"/>
    <property type="molecule type" value="mRNA"/>
</dbReference>
<dbReference type="AlphaFoldDB" id="D5ADD6"/>
<name>D5ADD6_PICSI</name>
<sequence>MQTAFMDFPGYSLRRLNGRRRVRVYGLSWVKPSEVELSETSSSVAWRAARADYYLHIENNIYVQMGVCWCWRL</sequence>
<accession>D5ADD6</accession>
<evidence type="ECO:0000313" key="1">
    <source>
        <dbReference type="EMBL" id="ADE77555.1"/>
    </source>
</evidence>